<dbReference type="Gene3D" id="3.40.970.10">
    <property type="entry name" value="Ribonuclease H1, N-terminal domain"/>
    <property type="match status" value="1"/>
</dbReference>
<keyword evidence="7" id="KW-0378">Hydrolase</keyword>
<dbReference type="Proteomes" id="UP001608902">
    <property type="component" value="Unassembled WGS sequence"/>
</dbReference>
<evidence type="ECO:0000256" key="1">
    <source>
        <dbReference type="ARBA" id="ARBA00001946"/>
    </source>
</evidence>
<evidence type="ECO:0000256" key="8">
    <source>
        <dbReference type="ARBA" id="ARBA00022842"/>
    </source>
</evidence>
<keyword evidence="8" id="KW-0460">Magnesium</keyword>
<dbReference type="FunFam" id="3.40.970.10:FF:000001">
    <property type="entry name" value="Ribonuclease H1"/>
    <property type="match status" value="1"/>
</dbReference>
<evidence type="ECO:0000313" key="11">
    <source>
        <dbReference type="Proteomes" id="UP001608902"/>
    </source>
</evidence>
<organism evidence="10 11">
    <name type="scientific">Gnathostoma spinigerum</name>
    <dbReference type="NCBI Taxonomy" id="75299"/>
    <lineage>
        <taxon>Eukaryota</taxon>
        <taxon>Metazoa</taxon>
        <taxon>Ecdysozoa</taxon>
        <taxon>Nematoda</taxon>
        <taxon>Chromadorea</taxon>
        <taxon>Rhabditida</taxon>
        <taxon>Spirurina</taxon>
        <taxon>Gnathostomatomorpha</taxon>
        <taxon>Gnathostomatoidea</taxon>
        <taxon>Gnathostomatidae</taxon>
        <taxon>Gnathostoma</taxon>
    </lineage>
</organism>
<evidence type="ECO:0000313" key="10">
    <source>
        <dbReference type="EMBL" id="MFH4978052.1"/>
    </source>
</evidence>
<accession>A0ABD6ENC0</accession>
<dbReference type="EC" id="3.1.26.4" evidence="3"/>
<evidence type="ECO:0000256" key="6">
    <source>
        <dbReference type="ARBA" id="ARBA00022759"/>
    </source>
</evidence>
<dbReference type="SUPFAM" id="SSF55658">
    <property type="entry name" value="L9 N-domain-like"/>
    <property type="match status" value="1"/>
</dbReference>
<evidence type="ECO:0000256" key="7">
    <source>
        <dbReference type="ARBA" id="ARBA00022801"/>
    </source>
</evidence>
<keyword evidence="6" id="KW-0255">Endonuclease</keyword>
<gene>
    <name evidence="10" type="ORF">AB6A40_004761</name>
</gene>
<dbReference type="AlphaFoldDB" id="A0ABD6ENC0"/>
<keyword evidence="11" id="KW-1185">Reference proteome</keyword>
<evidence type="ECO:0000259" key="9">
    <source>
        <dbReference type="Pfam" id="PF01693"/>
    </source>
</evidence>
<evidence type="ECO:0000256" key="5">
    <source>
        <dbReference type="ARBA" id="ARBA00022723"/>
    </source>
</evidence>
<dbReference type="GO" id="GO:0046872">
    <property type="term" value="F:metal ion binding"/>
    <property type="evidence" value="ECO:0007669"/>
    <property type="project" value="UniProtKB-KW"/>
</dbReference>
<keyword evidence="5" id="KW-0479">Metal-binding</keyword>
<dbReference type="InterPro" id="IPR037056">
    <property type="entry name" value="RNase_H1_N_sf"/>
</dbReference>
<name>A0ABD6ENC0_9BILA</name>
<reference evidence="10 11" key="1">
    <citation type="submission" date="2024-08" db="EMBL/GenBank/DDBJ databases">
        <title>Gnathostoma spinigerum genome.</title>
        <authorList>
            <person name="Gonzalez-Bertolin B."/>
            <person name="Monzon S."/>
            <person name="Zaballos A."/>
            <person name="Jimenez P."/>
            <person name="Dekumyoy P."/>
            <person name="Varona S."/>
            <person name="Cuesta I."/>
            <person name="Sumanam S."/>
            <person name="Adisakwattana P."/>
            <person name="Gasser R.B."/>
            <person name="Hernandez-Gonzalez A."/>
            <person name="Young N.D."/>
            <person name="Perteguer M.J."/>
        </authorList>
    </citation>
    <scope>NUCLEOTIDE SEQUENCE [LARGE SCALE GENOMIC DNA]</scope>
    <source>
        <strain evidence="10">AL3</strain>
        <tissue evidence="10">Liver</tissue>
    </source>
</reference>
<comment type="caution">
    <text evidence="10">The sequence shown here is derived from an EMBL/GenBank/DDBJ whole genome shotgun (WGS) entry which is preliminary data.</text>
</comment>
<evidence type="ECO:0000256" key="3">
    <source>
        <dbReference type="ARBA" id="ARBA00012180"/>
    </source>
</evidence>
<evidence type="ECO:0000256" key="2">
    <source>
        <dbReference type="ARBA" id="ARBA00005300"/>
    </source>
</evidence>
<keyword evidence="4" id="KW-0540">Nuclease</keyword>
<dbReference type="InterPro" id="IPR011320">
    <property type="entry name" value="RNase_H1_N"/>
</dbReference>
<proteinExistence type="inferred from homology"/>
<dbReference type="InterPro" id="IPR009027">
    <property type="entry name" value="Ribosomal_bL9/RNase_H1_N"/>
</dbReference>
<sequence length="73" mass="8518">MDKRTPNCCYAVARGRSVGVFKTWKECESQVKGFKNARYKKFQSEAEALEFIRQVNSSCPGYFDVLLYYCHFS</sequence>
<evidence type="ECO:0000256" key="4">
    <source>
        <dbReference type="ARBA" id="ARBA00022722"/>
    </source>
</evidence>
<feature type="domain" description="Ribonuclease H1 N-terminal" evidence="9">
    <location>
        <begin position="10"/>
        <end position="51"/>
    </location>
</feature>
<comment type="cofactor">
    <cofactor evidence="1">
        <name>Mg(2+)</name>
        <dbReference type="ChEBI" id="CHEBI:18420"/>
    </cofactor>
</comment>
<protein>
    <recommendedName>
        <fullName evidence="3">ribonuclease H</fullName>
        <ecNumber evidence="3">3.1.26.4</ecNumber>
    </recommendedName>
</protein>
<dbReference type="Pfam" id="PF01693">
    <property type="entry name" value="Cauli_VI"/>
    <property type="match status" value="1"/>
</dbReference>
<dbReference type="GO" id="GO:0004523">
    <property type="term" value="F:RNA-DNA hybrid ribonuclease activity"/>
    <property type="evidence" value="ECO:0007669"/>
    <property type="project" value="UniProtKB-EC"/>
</dbReference>
<comment type="similarity">
    <text evidence="2">Belongs to the RNase H family.</text>
</comment>
<dbReference type="EMBL" id="JBGFUD010002820">
    <property type="protein sequence ID" value="MFH4978052.1"/>
    <property type="molecule type" value="Genomic_DNA"/>
</dbReference>